<organism evidence="1 2">
    <name type="scientific">Saccharopolyspora hordei</name>
    <dbReference type="NCBI Taxonomy" id="1838"/>
    <lineage>
        <taxon>Bacteria</taxon>
        <taxon>Bacillati</taxon>
        <taxon>Actinomycetota</taxon>
        <taxon>Actinomycetes</taxon>
        <taxon>Pseudonocardiales</taxon>
        <taxon>Pseudonocardiaceae</taxon>
        <taxon>Saccharopolyspora</taxon>
    </lineage>
</organism>
<reference evidence="1 2" key="1">
    <citation type="submission" date="2020-07" db="EMBL/GenBank/DDBJ databases">
        <title>Sequencing the genomes of 1000 actinobacteria strains.</title>
        <authorList>
            <person name="Klenk H.-P."/>
        </authorList>
    </citation>
    <scope>NUCLEOTIDE SEQUENCE [LARGE SCALE GENOMIC DNA]</scope>
    <source>
        <strain evidence="1 2">DSM 44065</strain>
    </source>
</reference>
<dbReference type="AlphaFoldDB" id="A0A853APA2"/>
<keyword evidence="2" id="KW-1185">Reference proteome</keyword>
<accession>A0A853APA2</accession>
<evidence type="ECO:0000313" key="1">
    <source>
        <dbReference type="EMBL" id="NYI81981.1"/>
    </source>
</evidence>
<comment type="caution">
    <text evidence="1">The sequence shown here is derived from an EMBL/GenBank/DDBJ whole genome shotgun (WGS) entry which is preliminary data.</text>
</comment>
<sequence>MFRSFLPRWRRKRALRSAQVLDDVVNSQVAHLPLMPADLRRRHADHLAELVLLAQAYRHYAKGWISRRELERRSSAALPRLEESGGLGSVQLTDAE</sequence>
<dbReference type="EMBL" id="JACCFJ010000001">
    <property type="protein sequence ID" value="NYI81981.1"/>
    <property type="molecule type" value="Genomic_DNA"/>
</dbReference>
<evidence type="ECO:0000313" key="2">
    <source>
        <dbReference type="Proteomes" id="UP000587002"/>
    </source>
</evidence>
<name>A0A853APA2_9PSEU</name>
<dbReference type="Proteomes" id="UP000587002">
    <property type="component" value="Unassembled WGS sequence"/>
</dbReference>
<dbReference type="RefSeq" id="WP_343049900.1">
    <property type="nucleotide sequence ID" value="NZ_BAABFH010000001.1"/>
</dbReference>
<proteinExistence type="predicted"/>
<gene>
    <name evidence="1" type="ORF">HNR68_000611</name>
</gene>
<protein>
    <submittedName>
        <fullName evidence="1">Uncharacterized protein</fullName>
    </submittedName>
</protein>